<dbReference type="CDD" id="cd00267">
    <property type="entry name" value="ABC_ATPase"/>
    <property type="match status" value="1"/>
</dbReference>
<keyword evidence="4" id="KW-1185">Reference proteome</keyword>
<name>A0ABV1D094_9FIRM</name>
<sequence>MALCEIHMENFSVFSDGKISLSPNINVFIGANGTGKTQLLKAVYGCCELTADHRENFQACFQLNAKTKSLARNKKQNVCHFSLASTDQEAKIMTHHLLESDDTGVQTVSYEHSLFTKKINAVYLPVKDMLTHSRGLLAMAHKYNDFPFDKNLLDSIECAGRWGLKQPSALAKSILPLLDPLINGTIAIDNDEFYIVKKNGQKINFELEAEGFKKIGILWQLLMNETITENTILLWDEPEANLNPEFLPVIADCLLALSRQHVQILISTHSYILAKYIEIRAKDTDKVLFHSLYKKDDGLVYDEQQKKFSALQNNTIVTAFEALMDEIYMGRKAGE</sequence>
<evidence type="ECO:0000259" key="1">
    <source>
        <dbReference type="Pfam" id="PF13175"/>
    </source>
</evidence>
<evidence type="ECO:0000259" key="2">
    <source>
        <dbReference type="Pfam" id="PF13304"/>
    </source>
</evidence>
<dbReference type="InterPro" id="IPR051396">
    <property type="entry name" value="Bact_Antivir_Def_Nuclease"/>
</dbReference>
<feature type="domain" description="ATPase AAA-type core" evidence="2">
    <location>
        <begin position="169"/>
        <end position="272"/>
    </location>
</feature>
<comment type="caution">
    <text evidence="3">The sequence shown here is derived from an EMBL/GenBank/DDBJ whole genome shotgun (WGS) entry which is preliminary data.</text>
</comment>
<dbReference type="PANTHER" id="PTHR43581:SF2">
    <property type="entry name" value="EXCINUCLEASE ATPASE SUBUNIT"/>
    <property type="match status" value="1"/>
</dbReference>
<organism evidence="3 4">
    <name type="scientific">Megasphaera intestinihominis</name>
    <dbReference type="NCBI Taxonomy" id="3133159"/>
    <lineage>
        <taxon>Bacteria</taxon>
        <taxon>Bacillati</taxon>
        <taxon>Bacillota</taxon>
        <taxon>Negativicutes</taxon>
        <taxon>Veillonellales</taxon>
        <taxon>Veillonellaceae</taxon>
        <taxon>Megasphaera</taxon>
    </lineage>
</organism>
<dbReference type="InterPro" id="IPR027417">
    <property type="entry name" value="P-loop_NTPase"/>
</dbReference>
<dbReference type="Gene3D" id="3.40.50.300">
    <property type="entry name" value="P-loop containing nucleotide triphosphate hydrolases"/>
    <property type="match status" value="2"/>
</dbReference>
<dbReference type="Proteomes" id="UP001433088">
    <property type="component" value="Unassembled WGS sequence"/>
</dbReference>
<dbReference type="Pfam" id="PF13175">
    <property type="entry name" value="AAA_15"/>
    <property type="match status" value="1"/>
</dbReference>
<dbReference type="InterPro" id="IPR041685">
    <property type="entry name" value="AAA_GajA/Old/RecF-like"/>
</dbReference>
<dbReference type="RefSeq" id="WP_349173661.1">
    <property type="nucleotide sequence ID" value="NZ_JBBMEU010000037.1"/>
</dbReference>
<dbReference type="Pfam" id="PF13304">
    <property type="entry name" value="AAA_21"/>
    <property type="match status" value="1"/>
</dbReference>
<feature type="domain" description="Endonuclease GajA/Old nuclease/RecF-like AAA" evidence="1">
    <location>
        <begin position="1"/>
        <end position="96"/>
    </location>
</feature>
<evidence type="ECO:0000313" key="4">
    <source>
        <dbReference type="Proteomes" id="UP001433088"/>
    </source>
</evidence>
<gene>
    <name evidence="3" type="ORF">WMO23_07275</name>
</gene>
<dbReference type="EMBL" id="JBBMEU010000037">
    <property type="protein sequence ID" value="MEQ2422534.1"/>
    <property type="molecule type" value="Genomic_DNA"/>
</dbReference>
<reference evidence="3 4" key="1">
    <citation type="submission" date="2024-03" db="EMBL/GenBank/DDBJ databases">
        <title>Human intestinal bacterial collection.</title>
        <authorList>
            <person name="Pauvert C."/>
            <person name="Hitch T.C.A."/>
            <person name="Clavel T."/>
        </authorList>
    </citation>
    <scope>NUCLEOTIDE SEQUENCE [LARGE SCALE GENOMIC DNA]</scope>
    <source>
        <strain evidence="3 4">CLA-AA-H81</strain>
    </source>
</reference>
<proteinExistence type="predicted"/>
<evidence type="ECO:0000313" key="3">
    <source>
        <dbReference type="EMBL" id="MEQ2422534.1"/>
    </source>
</evidence>
<dbReference type="SUPFAM" id="SSF52540">
    <property type="entry name" value="P-loop containing nucleoside triphosphate hydrolases"/>
    <property type="match status" value="1"/>
</dbReference>
<dbReference type="InterPro" id="IPR003959">
    <property type="entry name" value="ATPase_AAA_core"/>
</dbReference>
<protein>
    <submittedName>
        <fullName evidence="3">AAA family ATPase</fullName>
    </submittedName>
</protein>
<dbReference type="PANTHER" id="PTHR43581">
    <property type="entry name" value="ATP/GTP PHOSPHATASE"/>
    <property type="match status" value="1"/>
</dbReference>
<accession>A0ABV1D094</accession>